<dbReference type="Gene3D" id="3.40.50.300">
    <property type="entry name" value="P-loop containing nucleotide triphosphate hydrolases"/>
    <property type="match status" value="1"/>
</dbReference>
<proteinExistence type="predicted"/>
<evidence type="ECO:0000313" key="3">
    <source>
        <dbReference type="Proteomes" id="UP000051913"/>
    </source>
</evidence>
<dbReference type="EMBL" id="LLXX01000223">
    <property type="protein sequence ID" value="KRQ93164.1"/>
    <property type="molecule type" value="Genomic_DNA"/>
</dbReference>
<keyword evidence="2" id="KW-0418">Kinase</keyword>
<dbReference type="OrthoDB" id="572586at2"/>
<dbReference type="GO" id="GO:0005524">
    <property type="term" value="F:ATP binding"/>
    <property type="evidence" value="ECO:0007669"/>
    <property type="project" value="InterPro"/>
</dbReference>
<accession>A0A0R3KIS7</accession>
<dbReference type="SUPFAM" id="SSF52540">
    <property type="entry name" value="P-loop containing nucleoside triphosphate hydrolases"/>
    <property type="match status" value="1"/>
</dbReference>
<dbReference type="AlphaFoldDB" id="A0A0R3KIS7"/>
<gene>
    <name evidence="2" type="ORF">CP49_13560</name>
</gene>
<dbReference type="InterPro" id="IPR006083">
    <property type="entry name" value="PRK/URK"/>
</dbReference>
<dbReference type="GO" id="GO:0016301">
    <property type="term" value="F:kinase activity"/>
    <property type="evidence" value="ECO:0007669"/>
    <property type="project" value="UniProtKB-KW"/>
</dbReference>
<reference evidence="2 3" key="1">
    <citation type="submission" date="2014-03" db="EMBL/GenBank/DDBJ databases">
        <title>Bradyrhizobium valentinum sp. nov., isolated from effective nodules of Lupinus mariae-josephae, a lupine endemic of basic-lime soils in Eastern Spain.</title>
        <authorList>
            <person name="Duran D."/>
            <person name="Rey L."/>
            <person name="Navarro A."/>
            <person name="Busquets A."/>
            <person name="Imperial J."/>
            <person name="Ruiz-Argueso T."/>
        </authorList>
    </citation>
    <scope>NUCLEOTIDE SEQUENCE [LARGE SCALE GENOMIC DNA]</scope>
    <source>
        <strain evidence="2 3">LmjM3</strain>
    </source>
</reference>
<protein>
    <submittedName>
        <fullName evidence="2">Uridine kinase</fullName>
    </submittedName>
</protein>
<feature type="domain" description="Phosphoribulokinase/uridine kinase" evidence="1">
    <location>
        <begin position="27"/>
        <end position="170"/>
    </location>
</feature>
<evidence type="ECO:0000313" key="2">
    <source>
        <dbReference type="EMBL" id="KRQ93164.1"/>
    </source>
</evidence>
<dbReference type="STRING" id="1518501.CQ10_37165"/>
<sequence length="216" mass="23990">MEKRNKLLSDLADRIVVTSPDRTVRFAIDGVDGAGKTTFADELGSLVATKGRPVIRASVDGFHNPKAVRYKRGRHSPEGFFEDSYNYSALKRYLLDPLSPGGSRRYRRAIFDHVTDDIVPANDMEALPSSILLIDGIFLHRPELLAYWDASVFLRTDFAVSVARCASRDGSSPDPAAPSNRRYVEGQRLYLRSCQPEAKATIVIDYNDLSAPSIVI</sequence>
<comment type="caution">
    <text evidence="2">The sequence shown here is derived from an EMBL/GenBank/DDBJ whole genome shotgun (WGS) entry which is preliminary data.</text>
</comment>
<dbReference type="InterPro" id="IPR027417">
    <property type="entry name" value="P-loop_NTPase"/>
</dbReference>
<name>A0A0R3KIS7_9BRAD</name>
<dbReference type="Proteomes" id="UP000051913">
    <property type="component" value="Unassembled WGS sequence"/>
</dbReference>
<dbReference type="Pfam" id="PF00485">
    <property type="entry name" value="PRK"/>
    <property type="match status" value="1"/>
</dbReference>
<keyword evidence="3" id="KW-1185">Reference proteome</keyword>
<keyword evidence="2" id="KW-0808">Transferase</keyword>
<dbReference type="RefSeq" id="WP_057855365.1">
    <property type="nucleotide sequence ID" value="NZ_LLXX01000223.1"/>
</dbReference>
<evidence type="ECO:0000259" key="1">
    <source>
        <dbReference type="Pfam" id="PF00485"/>
    </source>
</evidence>
<organism evidence="2 3">
    <name type="scientific">Bradyrhizobium valentinum</name>
    <dbReference type="NCBI Taxonomy" id="1518501"/>
    <lineage>
        <taxon>Bacteria</taxon>
        <taxon>Pseudomonadati</taxon>
        <taxon>Pseudomonadota</taxon>
        <taxon>Alphaproteobacteria</taxon>
        <taxon>Hyphomicrobiales</taxon>
        <taxon>Nitrobacteraceae</taxon>
        <taxon>Bradyrhizobium</taxon>
    </lineage>
</organism>